<organism evidence="4 5">
    <name type="scientific">Macrostomum lignano</name>
    <dbReference type="NCBI Taxonomy" id="282301"/>
    <lineage>
        <taxon>Eukaryota</taxon>
        <taxon>Metazoa</taxon>
        <taxon>Spiralia</taxon>
        <taxon>Lophotrochozoa</taxon>
        <taxon>Platyhelminthes</taxon>
        <taxon>Rhabditophora</taxon>
        <taxon>Macrostomorpha</taxon>
        <taxon>Macrostomida</taxon>
        <taxon>Macrostomidae</taxon>
        <taxon>Macrostomum</taxon>
    </lineage>
</organism>
<name>A0A267FJ55_9PLAT</name>
<dbReference type="GO" id="GO:0008119">
    <property type="term" value="F:thiopurine S-methyltransferase activity"/>
    <property type="evidence" value="ECO:0007669"/>
    <property type="project" value="TreeGrafter"/>
</dbReference>
<evidence type="ECO:0000256" key="1">
    <source>
        <dbReference type="ARBA" id="ARBA00022603"/>
    </source>
</evidence>
<proteinExistence type="predicted"/>
<evidence type="ECO:0000313" key="5">
    <source>
        <dbReference type="Proteomes" id="UP000215902"/>
    </source>
</evidence>
<keyword evidence="3" id="KW-0949">S-adenosyl-L-methionine</keyword>
<dbReference type="PROSITE" id="PS51585">
    <property type="entry name" value="SAM_MT_TPMT"/>
    <property type="match status" value="1"/>
</dbReference>
<accession>A0A267FJ55</accession>
<dbReference type="AlphaFoldDB" id="A0A267FJ55"/>
<dbReference type="GO" id="GO:0032259">
    <property type="term" value="P:methylation"/>
    <property type="evidence" value="ECO:0007669"/>
    <property type="project" value="UniProtKB-KW"/>
</dbReference>
<feature type="non-terminal residue" evidence="4">
    <location>
        <position position="1"/>
    </location>
</feature>
<keyword evidence="5" id="KW-1185">Reference proteome</keyword>
<dbReference type="PANTHER" id="PTHR10259:SF11">
    <property type="entry name" value="THIOPURINE S-METHYLTRANSFERASE"/>
    <property type="match status" value="1"/>
</dbReference>
<dbReference type="InterPro" id="IPR029063">
    <property type="entry name" value="SAM-dependent_MTases_sf"/>
</dbReference>
<evidence type="ECO:0008006" key="6">
    <source>
        <dbReference type="Google" id="ProtNLM"/>
    </source>
</evidence>
<dbReference type="EMBL" id="NIVC01000992">
    <property type="protein sequence ID" value="PAA73806.1"/>
    <property type="molecule type" value="Genomic_DNA"/>
</dbReference>
<comment type="caution">
    <text evidence="4">The sequence shown here is derived from an EMBL/GenBank/DDBJ whole genome shotgun (WGS) entry which is preliminary data.</text>
</comment>
<dbReference type="PANTHER" id="PTHR10259">
    <property type="entry name" value="THIOPURINE S-METHYLTRANSFERASE"/>
    <property type="match status" value="1"/>
</dbReference>
<dbReference type="Pfam" id="PF05724">
    <property type="entry name" value="TPMT"/>
    <property type="match status" value="1"/>
</dbReference>
<dbReference type="Gene3D" id="3.40.50.150">
    <property type="entry name" value="Vaccinia Virus protein VP39"/>
    <property type="match status" value="1"/>
</dbReference>
<dbReference type="SUPFAM" id="SSF53335">
    <property type="entry name" value="S-adenosyl-L-methionine-dependent methyltransferases"/>
    <property type="match status" value="1"/>
</dbReference>
<gene>
    <name evidence="4" type="ORF">BOX15_Mlig027846g3</name>
</gene>
<protein>
    <recommendedName>
        <fullName evidence="6">Thiopurine S-methyltransferase</fullName>
    </recommendedName>
</protein>
<reference evidence="4 5" key="1">
    <citation type="submission" date="2017-06" db="EMBL/GenBank/DDBJ databases">
        <title>A platform for efficient transgenesis in Macrostomum lignano, a flatworm model organism for stem cell research.</title>
        <authorList>
            <person name="Berezikov E."/>
        </authorList>
    </citation>
    <scope>NUCLEOTIDE SEQUENCE [LARGE SCALE GENOMIC DNA]</scope>
    <source>
        <strain evidence="4">DV1</strain>
        <tissue evidence="4">Whole organism</tissue>
    </source>
</reference>
<evidence type="ECO:0000256" key="3">
    <source>
        <dbReference type="ARBA" id="ARBA00022691"/>
    </source>
</evidence>
<dbReference type="Proteomes" id="UP000215902">
    <property type="component" value="Unassembled WGS sequence"/>
</dbReference>
<sequence>PHKPRLIKASLVNSIDMQSKVQIENRDNPSTGLLLDEPIVALGVSRLSKPTTASFFNRSQQLQTKSASIDTKDERQKVQSMYLAAVEPLFSLVASYRRLMMDEDLWDGVYFHTFGNSKTTVRPYWHRLEVSESLVRYWDSIVHRLGVTDSSLSKRGFYVLVPMCGCSKDLVWLYRQGVCVTGIDSNQRVVNAFISSNPDLKLERCLLPSGTLFCRTSDRRLRIFVCNFFTCSSYLDHHYNFVWDRCAFACLNVDQRKAYVRQLMHCRAENFHILIETVEYEPTVFPLPPHPVFLGEIRELFGRHLRIENVSRSAVTLNWKSSVMKEPFRQLFGGPFMPTDWDPFPGVLQVALMCNEL</sequence>
<keyword evidence="2" id="KW-0808">Transferase</keyword>
<evidence type="ECO:0000256" key="2">
    <source>
        <dbReference type="ARBA" id="ARBA00022679"/>
    </source>
</evidence>
<evidence type="ECO:0000313" key="4">
    <source>
        <dbReference type="EMBL" id="PAA73806.1"/>
    </source>
</evidence>
<dbReference type="InterPro" id="IPR008854">
    <property type="entry name" value="TPMT"/>
</dbReference>
<keyword evidence="1" id="KW-0489">Methyltransferase</keyword>
<dbReference type="STRING" id="282301.A0A267FJ55"/>
<dbReference type="OrthoDB" id="276151at2759"/>